<feature type="transmembrane region" description="Helical" evidence="1">
    <location>
        <begin position="47"/>
        <end position="66"/>
    </location>
</feature>
<gene>
    <name evidence="2" type="ORF">ACFPOE_13650</name>
</gene>
<keyword evidence="3" id="KW-1185">Reference proteome</keyword>
<keyword evidence="1" id="KW-0472">Membrane</keyword>
<feature type="transmembrane region" description="Helical" evidence="1">
    <location>
        <begin position="78"/>
        <end position="97"/>
    </location>
</feature>
<organism evidence="2 3">
    <name type="scientific">Caenimonas terrae</name>
    <dbReference type="NCBI Taxonomy" id="696074"/>
    <lineage>
        <taxon>Bacteria</taxon>
        <taxon>Pseudomonadati</taxon>
        <taxon>Pseudomonadota</taxon>
        <taxon>Betaproteobacteria</taxon>
        <taxon>Burkholderiales</taxon>
        <taxon>Comamonadaceae</taxon>
        <taxon>Caenimonas</taxon>
    </lineage>
</organism>
<dbReference type="Proteomes" id="UP001596037">
    <property type="component" value="Unassembled WGS sequence"/>
</dbReference>
<name>A0ABW0ND70_9BURK</name>
<keyword evidence="1" id="KW-1133">Transmembrane helix</keyword>
<keyword evidence="1" id="KW-0812">Transmembrane</keyword>
<comment type="caution">
    <text evidence="2">The sequence shown here is derived from an EMBL/GenBank/DDBJ whole genome shotgun (WGS) entry which is preliminary data.</text>
</comment>
<evidence type="ECO:0000313" key="3">
    <source>
        <dbReference type="Proteomes" id="UP001596037"/>
    </source>
</evidence>
<proteinExistence type="predicted"/>
<accession>A0ABW0ND70</accession>
<evidence type="ECO:0000313" key="2">
    <source>
        <dbReference type="EMBL" id="MFC5498586.1"/>
    </source>
</evidence>
<reference evidence="3" key="1">
    <citation type="journal article" date="2019" name="Int. J. Syst. Evol. Microbiol.">
        <title>The Global Catalogue of Microorganisms (GCM) 10K type strain sequencing project: providing services to taxonomists for standard genome sequencing and annotation.</title>
        <authorList>
            <consortium name="The Broad Institute Genomics Platform"/>
            <consortium name="The Broad Institute Genome Sequencing Center for Infectious Disease"/>
            <person name="Wu L."/>
            <person name="Ma J."/>
        </authorList>
    </citation>
    <scope>NUCLEOTIDE SEQUENCE [LARGE SCALE GENOMIC DNA]</scope>
    <source>
        <strain evidence="3">CCUG 57401</strain>
    </source>
</reference>
<sequence length="112" mass="11923">MSCVRPTETAVTCSQACRVRADALAGQLATHAALTVKAQRLTGLTPGIYLLFALFLLSLGVIGALLTQSRVLASVAPILWLLSAFCILFAIAMASIWRRLRGRDGAAPQVKQ</sequence>
<protein>
    <submittedName>
        <fullName evidence="2">Uncharacterized protein</fullName>
    </submittedName>
</protein>
<dbReference type="EMBL" id="JBHSMF010000009">
    <property type="protein sequence ID" value="MFC5498586.1"/>
    <property type="molecule type" value="Genomic_DNA"/>
</dbReference>
<evidence type="ECO:0000256" key="1">
    <source>
        <dbReference type="SAM" id="Phobius"/>
    </source>
</evidence>